<dbReference type="STRING" id="1776334.APZ16_03060"/>
<dbReference type="Proteomes" id="UP000074294">
    <property type="component" value="Unassembled WGS sequence"/>
</dbReference>
<dbReference type="FunFam" id="3.10.20.30:FF:000020">
    <property type="entry name" value="Xanthine dehydrogenase iron-sulfur subunit"/>
    <property type="match status" value="1"/>
</dbReference>
<dbReference type="PROSITE" id="PS51085">
    <property type="entry name" value="2FE2S_FER_2"/>
    <property type="match status" value="1"/>
</dbReference>
<dbReference type="GO" id="GO:0046872">
    <property type="term" value="F:metal ion binding"/>
    <property type="evidence" value="ECO:0007669"/>
    <property type="project" value="UniProtKB-KW"/>
</dbReference>
<reference evidence="7 8" key="1">
    <citation type="journal article" date="2016" name="Nat. Microbiol.">
        <title>Genomic inference of the metabolism of cosmopolitan subsurface Archaea, Hadesarchaea.</title>
        <authorList>
            <person name="Baker B.J."/>
            <person name="Saw J.H."/>
            <person name="Lind A.E."/>
            <person name="Lazar C.S."/>
            <person name="Hinrichs K.-U."/>
            <person name="Teske A.P."/>
            <person name="Ettema T.J."/>
        </authorList>
    </citation>
    <scope>NUCLEOTIDE SEQUENCE [LARGE SCALE GENOMIC DNA]</scope>
</reference>
<dbReference type="Pfam" id="PF01799">
    <property type="entry name" value="Fer2_2"/>
    <property type="match status" value="1"/>
</dbReference>
<evidence type="ECO:0000256" key="1">
    <source>
        <dbReference type="ARBA" id="ARBA00022714"/>
    </source>
</evidence>
<keyword evidence="5" id="KW-0411">Iron-sulfur</keyword>
<dbReference type="EMBL" id="LQMQ01000007">
    <property type="protein sequence ID" value="KUO42444.1"/>
    <property type="molecule type" value="Genomic_DNA"/>
</dbReference>
<dbReference type="Pfam" id="PF00111">
    <property type="entry name" value="Fer2"/>
    <property type="match status" value="1"/>
</dbReference>
<dbReference type="SUPFAM" id="SSF47741">
    <property type="entry name" value="CO dehydrogenase ISP C-domain like"/>
    <property type="match status" value="1"/>
</dbReference>
<dbReference type="InterPro" id="IPR036884">
    <property type="entry name" value="2Fe-2S-bd_dom_sf"/>
</dbReference>
<gene>
    <name evidence="7" type="ORF">APZ16_03060</name>
</gene>
<evidence type="ECO:0000256" key="5">
    <source>
        <dbReference type="ARBA" id="ARBA00023014"/>
    </source>
</evidence>
<dbReference type="InterPro" id="IPR006058">
    <property type="entry name" value="2Fe2S_fd_BS"/>
</dbReference>
<keyword evidence="4" id="KW-0408">Iron</keyword>
<dbReference type="PANTHER" id="PTHR44379">
    <property type="entry name" value="OXIDOREDUCTASE WITH IRON-SULFUR SUBUNIT"/>
    <property type="match status" value="1"/>
</dbReference>
<evidence type="ECO:0000256" key="2">
    <source>
        <dbReference type="ARBA" id="ARBA00022723"/>
    </source>
</evidence>
<dbReference type="InterPro" id="IPR002888">
    <property type="entry name" value="2Fe-2S-bd"/>
</dbReference>
<evidence type="ECO:0000313" key="7">
    <source>
        <dbReference type="EMBL" id="KUO42444.1"/>
    </source>
</evidence>
<dbReference type="FunFam" id="1.10.150.120:FF:000003">
    <property type="entry name" value="Carbon monoxide dehydrogenase, small subunit"/>
    <property type="match status" value="1"/>
</dbReference>
<dbReference type="AlphaFoldDB" id="A0A147K0P0"/>
<protein>
    <recommendedName>
        <fullName evidence="6">2Fe-2S ferredoxin-type domain-containing protein</fullName>
    </recommendedName>
</protein>
<evidence type="ECO:0000256" key="3">
    <source>
        <dbReference type="ARBA" id="ARBA00023002"/>
    </source>
</evidence>
<feature type="domain" description="2Fe-2S ferredoxin-type" evidence="6">
    <location>
        <begin position="4"/>
        <end position="80"/>
    </location>
</feature>
<organism evidence="7 8">
    <name type="scientific">Hadarchaeum yellowstonense</name>
    <dbReference type="NCBI Taxonomy" id="1776334"/>
    <lineage>
        <taxon>Archaea</taxon>
        <taxon>Methanobacteriati</taxon>
        <taxon>Candidatus Hadarchaeota</taxon>
        <taxon>Candidatus Hadarchaeia</taxon>
        <taxon>Candidatus Hadarchaeales</taxon>
        <taxon>Candidatus Hadarchaeaceae</taxon>
        <taxon>Candidatus Hadarchaeum</taxon>
    </lineage>
</organism>
<accession>A0A147K0P0</accession>
<evidence type="ECO:0000259" key="6">
    <source>
        <dbReference type="PROSITE" id="PS51085"/>
    </source>
</evidence>
<sequence length="158" mass="16859">MEERKIRLKVNGKDCELSVKPNELLLNVLRNKLGLTGTKYGCGTGDCGACTVLINNEPRLSCLTLAVTVDGAEITTVEGLATNGKLHPIQEAFVKHGAIQCGFCIPGIVIMAKGLLDINPNPTVEEIKEALKGHLCRCTGYINIIKAIKAAALEMSKG</sequence>
<keyword evidence="3" id="KW-0560">Oxidoreductase</keyword>
<dbReference type="InterPro" id="IPR051452">
    <property type="entry name" value="Diverse_Oxidoreductases"/>
</dbReference>
<dbReference type="SUPFAM" id="SSF54292">
    <property type="entry name" value="2Fe-2S ferredoxin-like"/>
    <property type="match status" value="1"/>
</dbReference>
<name>A0A147K0P0_HADYE</name>
<comment type="caution">
    <text evidence="7">The sequence shown here is derived from an EMBL/GenBank/DDBJ whole genome shotgun (WGS) entry which is preliminary data.</text>
</comment>
<keyword evidence="1" id="KW-0001">2Fe-2S</keyword>
<evidence type="ECO:0000256" key="4">
    <source>
        <dbReference type="ARBA" id="ARBA00023004"/>
    </source>
</evidence>
<dbReference type="Gene3D" id="3.10.20.30">
    <property type="match status" value="1"/>
</dbReference>
<keyword evidence="2" id="KW-0479">Metal-binding</keyword>
<dbReference type="GO" id="GO:0051537">
    <property type="term" value="F:2 iron, 2 sulfur cluster binding"/>
    <property type="evidence" value="ECO:0007669"/>
    <property type="project" value="UniProtKB-KW"/>
</dbReference>
<dbReference type="GO" id="GO:0016491">
    <property type="term" value="F:oxidoreductase activity"/>
    <property type="evidence" value="ECO:0007669"/>
    <property type="project" value="UniProtKB-KW"/>
</dbReference>
<proteinExistence type="predicted"/>
<dbReference type="PROSITE" id="PS00197">
    <property type="entry name" value="2FE2S_FER_1"/>
    <property type="match status" value="1"/>
</dbReference>
<dbReference type="Gene3D" id="1.10.150.120">
    <property type="entry name" value="[2Fe-2S]-binding domain"/>
    <property type="match status" value="1"/>
</dbReference>
<dbReference type="InterPro" id="IPR036010">
    <property type="entry name" value="2Fe-2S_ferredoxin-like_sf"/>
</dbReference>
<dbReference type="InterPro" id="IPR001041">
    <property type="entry name" value="2Fe-2S_ferredoxin-type"/>
</dbReference>
<dbReference type="PANTHER" id="PTHR44379:SF5">
    <property type="entry name" value="OXIDOREDUCTASE WITH IRON-SULFUR SUBUNIT"/>
    <property type="match status" value="1"/>
</dbReference>
<dbReference type="InterPro" id="IPR012675">
    <property type="entry name" value="Beta-grasp_dom_sf"/>
</dbReference>
<dbReference type="CDD" id="cd00207">
    <property type="entry name" value="fer2"/>
    <property type="match status" value="1"/>
</dbReference>
<evidence type="ECO:0000313" key="8">
    <source>
        <dbReference type="Proteomes" id="UP000074294"/>
    </source>
</evidence>